<reference evidence="11 12" key="1">
    <citation type="submission" date="2021-02" db="EMBL/GenBank/DDBJ databases">
        <title>Plant Genome Project.</title>
        <authorList>
            <person name="Zhang R.-G."/>
        </authorList>
    </citation>
    <scope>NUCLEOTIDE SEQUENCE [LARGE SCALE GENOMIC DNA]</scope>
    <source>
        <tissue evidence="11">Leaves</tissue>
    </source>
</reference>
<feature type="transmembrane region" description="Helical" evidence="10">
    <location>
        <begin position="12"/>
        <end position="29"/>
    </location>
</feature>
<evidence type="ECO:0000256" key="2">
    <source>
        <dbReference type="ARBA" id="ARBA00004370"/>
    </source>
</evidence>
<dbReference type="SUPFAM" id="SSF48264">
    <property type="entry name" value="Cytochrome P450"/>
    <property type="match status" value="2"/>
</dbReference>
<keyword evidence="9 10" id="KW-0472">Membrane</keyword>
<dbReference type="PRINTS" id="PR00463">
    <property type="entry name" value="EP450I"/>
</dbReference>
<evidence type="ECO:0000256" key="4">
    <source>
        <dbReference type="ARBA" id="ARBA00022617"/>
    </source>
</evidence>
<evidence type="ECO:0000313" key="11">
    <source>
        <dbReference type="EMBL" id="KAH7531128.1"/>
    </source>
</evidence>
<organism evidence="11 12">
    <name type="scientific">Xanthoceras sorbifolium</name>
    <dbReference type="NCBI Taxonomy" id="99658"/>
    <lineage>
        <taxon>Eukaryota</taxon>
        <taxon>Viridiplantae</taxon>
        <taxon>Streptophyta</taxon>
        <taxon>Embryophyta</taxon>
        <taxon>Tracheophyta</taxon>
        <taxon>Spermatophyta</taxon>
        <taxon>Magnoliopsida</taxon>
        <taxon>eudicotyledons</taxon>
        <taxon>Gunneridae</taxon>
        <taxon>Pentapetalae</taxon>
        <taxon>rosids</taxon>
        <taxon>malvids</taxon>
        <taxon>Sapindales</taxon>
        <taxon>Sapindaceae</taxon>
        <taxon>Xanthoceroideae</taxon>
        <taxon>Xanthoceras</taxon>
    </lineage>
</organism>
<evidence type="ECO:0000256" key="1">
    <source>
        <dbReference type="ARBA" id="ARBA00001971"/>
    </source>
</evidence>
<keyword evidence="10" id="KW-0812">Transmembrane</keyword>
<evidence type="ECO:0000256" key="10">
    <source>
        <dbReference type="SAM" id="Phobius"/>
    </source>
</evidence>
<evidence type="ECO:0000256" key="8">
    <source>
        <dbReference type="ARBA" id="ARBA00023033"/>
    </source>
</evidence>
<evidence type="ECO:0000256" key="9">
    <source>
        <dbReference type="ARBA" id="ARBA00023136"/>
    </source>
</evidence>
<keyword evidence="8" id="KW-0503">Monooxygenase</keyword>
<dbReference type="PANTHER" id="PTHR47943:SF8">
    <property type="entry name" value="CYTOCHROME P450"/>
    <property type="match status" value="1"/>
</dbReference>
<name>A0ABQ8H0C8_9ROSI</name>
<gene>
    <name evidence="11" type="ORF">JRO89_XSUnG0016600</name>
</gene>
<evidence type="ECO:0000256" key="3">
    <source>
        <dbReference type="ARBA" id="ARBA00010617"/>
    </source>
</evidence>
<dbReference type="PANTHER" id="PTHR47943">
    <property type="entry name" value="CYTOCHROME P450 93A3-LIKE"/>
    <property type="match status" value="1"/>
</dbReference>
<evidence type="ECO:0000256" key="6">
    <source>
        <dbReference type="ARBA" id="ARBA00023002"/>
    </source>
</evidence>
<evidence type="ECO:0000313" key="12">
    <source>
        <dbReference type="Proteomes" id="UP000827721"/>
    </source>
</evidence>
<sequence length="714" mass="81104">MVSSVDTMNSYISLLFISVMSLLIVLWLIKSTFTKSQSNLRFPPSPPALPIIGHLHLLSSQLPKSLQTLACRYGPLMQIRMGASTCIVVSNATVAKDILKTHEIDFASRYESGPGQYNIYSGCGFITGPYGAYWRFMKKLCATKLFAQLQRFEHIREKEIEKLLKSLLKSSRKGEPCNLGKEFATLTNNLTFRMTMGKKFSENGDEAVEMRRLAVEIMEIAAKFGVNEVFGFLKKVDLFGNGKKLRETICKYDEFVEQIMKEYEDNEINGRENDEDKDPMEILLETYRDTNSEVKLTRYQIKYFLLEIFLASVDSTSAALQWAMAELINHPRVFNKLKDEINSVVGEDIDENNIGQTLMEMRGQDFRYIPFGGGRRGCSGATHAYLVMEATIGALVQCFDWKVKGGEKIDIDVGSGYSGAMAIRMGDTPFVIVSDANTAEKVLKTHDIDFASKYEPGPSQKLLYKGCSFINAPYSLYWRFMKKICVTKLFTSAQLHRFTHVREEERTRLLKSLMKRSEDGELCDLSKELEALTSLMIYRMTMGNRISSSGDYSVQAMEMRGLIRNIMECGKKYPVIEVFGPLRRFDLFGNGKRIESAFLGYDKKLEQIIQEYEQNRIMKTNGENEEKDVMDILLETCTDSNAEVKITKSHIKYFFMVPHASYVIHTTVAALVQCFDWKLEDGDKAGIDIVSGYTGAMAHPLVCYPIVNFNPFKA</sequence>
<keyword evidence="5" id="KW-0479">Metal-binding</keyword>
<comment type="subcellular location">
    <subcellularLocation>
        <location evidence="2">Membrane</location>
    </subcellularLocation>
</comment>
<dbReference type="InterPro" id="IPR001128">
    <property type="entry name" value="Cyt_P450"/>
</dbReference>
<keyword evidence="7" id="KW-0408">Iron</keyword>
<comment type="similarity">
    <text evidence="3">Belongs to the cytochrome P450 family.</text>
</comment>
<keyword evidence="12" id="KW-1185">Reference proteome</keyword>
<evidence type="ECO:0000256" key="5">
    <source>
        <dbReference type="ARBA" id="ARBA00022723"/>
    </source>
</evidence>
<accession>A0ABQ8H0C8</accession>
<keyword evidence="10" id="KW-1133">Transmembrane helix</keyword>
<keyword evidence="4" id="KW-0349">Heme</keyword>
<evidence type="ECO:0000256" key="7">
    <source>
        <dbReference type="ARBA" id="ARBA00023004"/>
    </source>
</evidence>
<comment type="caution">
    <text evidence="11">The sequence shown here is derived from an EMBL/GenBank/DDBJ whole genome shotgun (WGS) entry which is preliminary data.</text>
</comment>
<dbReference type="Pfam" id="PF00067">
    <property type="entry name" value="p450"/>
    <property type="match status" value="3"/>
</dbReference>
<dbReference type="InterPro" id="IPR036396">
    <property type="entry name" value="Cyt_P450_sf"/>
</dbReference>
<dbReference type="Proteomes" id="UP000827721">
    <property type="component" value="Unassembled WGS sequence"/>
</dbReference>
<dbReference type="InterPro" id="IPR002401">
    <property type="entry name" value="Cyt_P450_E_grp-I"/>
</dbReference>
<comment type="cofactor">
    <cofactor evidence="1">
        <name>heme</name>
        <dbReference type="ChEBI" id="CHEBI:30413"/>
    </cofactor>
</comment>
<proteinExistence type="inferred from homology"/>
<dbReference type="EMBL" id="JAFEMO010000032">
    <property type="protein sequence ID" value="KAH7531128.1"/>
    <property type="molecule type" value="Genomic_DNA"/>
</dbReference>
<evidence type="ECO:0008006" key="13">
    <source>
        <dbReference type="Google" id="ProtNLM"/>
    </source>
</evidence>
<keyword evidence="6" id="KW-0560">Oxidoreductase</keyword>
<dbReference type="Gene3D" id="1.10.630.10">
    <property type="entry name" value="Cytochrome P450"/>
    <property type="match status" value="3"/>
</dbReference>
<protein>
    <recommendedName>
        <fullName evidence="13">Cytochrome P450</fullName>
    </recommendedName>
</protein>